<reference evidence="12 13" key="1">
    <citation type="submission" date="2019-03" db="EMBL/GenBank/DDBJ databases">
        <title>Genomic Encyclopedia of Type Strains, Phase IV (KMG-IV): sequencing the most valuable type-strain genomes for metagenomic binning, comparative biology and taxonomic classification.</title>
        <authorList>
            <person name="Goeker M."/>
        </authorList>
    </citation>
    <scope>NUCLEOTIDE SEQUENCE [LARGE SCALE GENOMIC DNA]</scope>
    <source>
        <strain evidence="12 13">DSM 13605</strain>
    </source>
</reference>
<name>A0A4R3MXG5_9GAMM</name>
<gene>
    <name evidence="12" type="ORF">EDC34_11066</name>
</gene>
<comment type="caution">
    <text evidence="12">The sequence shown here is derived from an EMBL/GenBank/DDBJ whole genome shotgun (WGS) entry which is preliminary data.</text>
</comment>
<dbReference type="PRINTS" id="PR01853">
    <property type="entry name" value="YAJCTRNLCASE"/>
</dbReference>
<keyword evidence="7" id="KW-0653">Protein transport</keyword>
<dbReference type="SMART" id="SM01323">
    <property type="entry name" value="YajC"/>
    <property type="match status" value="1"/>
</dbReference>
<dbReference type="Proteomes" id="UP000295414">
    <property type="component" value="Unassembled WGS sequence"/>
</dbReference>
<dbReference type="NCBIfam" id="TIGR00739">
    <property type="entry name" value="yajC"/>
    <property type="match status" value="1"/>
</dbReference>
<keyword evidence="10 11" id="KW-0472">Membrane</keyword>
<comment type="similarity">
    <text evidence="2">Belongs to the YajC family.</text>
</comment>
<protein>
    <recommendedName>
        <fullName evidence="3">Sec translocon accessory complex subunit YajC</fullName>
    </recommendedName>
</protein>
<keyword evidence="9" id="KW-0811">Translocation</keyword>
<proteinExistence type="inferred from homology"/>
<keyword evidence="4" id="KW-0813">Transport</keyword>
<sequence>MNPLDTLLELIIPAAHAQAAGGAAPAQGGMLSTLLFPVVLIVIMYFLMIRPQMKRQKEHKAMLDKLAKGDEVITNGGIAGSVVAIGEVFITIEVANGVELRVQRGAIASVLPKGTLKSA</sequence>
<evidence type="ECO:0000256" key="10">
    <source>
        <dbReference type="ARBA" id="ARBA00023136"/>
    </source>
</evidence>
<organism evidence="12 13">
    <name type="scientific">Thermomonas haemolytica</name>
    <dbReference type="NCBI Taxonomy" id="141949"/>
    <lineage>
        <taxon>Bacteria</taxon>
        <taxon>Pseudomonadati</taxon>
        <taxon>Pseudomonadota</taxon>
        <taxon>Gammaproteobacteria</taxon>
        <taxon>Lysobacterales</taxon>
        <taxon>Lysobacteraceae</taxon>
        <taxon>Thermomonas</taxon>
    </lineage>
</organism>
<evidence type="ECO:0000256" key="2">
    <source>
        <dbReference type="ARBA" id="ARBA00006742"/>
    </source>
</evidence>
<comment type="subcellular location">
    <subcellularLocation>
        <location evidence="1">Cell membrane</location>
        <topology evidence="1">Single-pass membrane protein</topology>
    </subcellularLocation>
</comment>
<evidence type="ECO:0000256" key="1">
    <source>
        <dbReference type="ARBA" id="ARBA00004162"/>
    </source>
</evidence>
<evidence type="ECO:0000256" key="4">
    <source>
        <dbReference type="ARBA" id="ARBA00022448"/>
    </source>
</evidence>
<keyword evidence="13" id="KW-1185">Reference proteome</keyword>
<dbReference type="GO" id="GO:0005886">
    <property type="term" value="C:plasma membrane"/>
    <property type="evidence" value="ECO:0007669"/>
    <property type="project" value="UniProtKB-SubCell"/>
</dbReference>
<dbReference type="InterPro" id="IPR003849">
    <property type="entry name" value="Preprotein_translocase_YajC"/>
</dbReference>
<evidence type="ECO:0000256" key="6">
    <source>
        <dbReference type="ARBA" id="ARBA00022692"/>
    </source>
</evidence>
<evidence type="ECO:0000256" key="9">
    <source>
        <dbReference type="ARBA" id="ARBA00023010"/>
    </source>
</evidence>
<evidence type="ECO:0000256" key="7">
    <source>
        <dbReference type="ARBA" id="ARBA00022927"/>
    </source>
</evidence>
<keyword evidence="6 11" id="KW-0812">Transmembrane</keyword>
<evidence type="ECO:0000256" key="5">
    <source>
        <dbReference type="ARBA" id="ARBA00022475"/>
    </source>
</evidence>
<accession>A0A4R3MXG5</accession>
<evidence type="ECO:0000313" key="13">
    <source>
        <dbReference type="Proteomes" id="UP000295414"/>
    </source>
</evidence>
<evidence type="ECO:0000313" key="12">
    <source>
        <dbReference type="EMBL" id="TCT21015.1"/>
    </source>
</evidence>
<evidence type="ECO:0000256" key="3">
    <source>
        <dbReference type="ARBA" id="ARBA00014962"/>
    </source>
</evidence>
<keyword evidence="5" id="KW-1003">Cell membrane</keyword>
<evidence type="ECO:0000256" key="8">
    <source>
        <dbReference type="ARBA" id="ARBA00022989"/>
    </source>
</evidence>
<keyword evidence="8 11" id="KW-1133">Transmembrane helix</keyword>
<dbReference type="EMBL" id="SMAP01000010">
    <property type="protein sequence ID" value="TCT21015.1"/>
    <property type="molecule type" value="Genomic_DNA"/>
</dbReference>
<dbReference type="PANTHER" id="PTHR33909">
    <property type="entry name" value="SEC TRANSLOCON ACCESSORY COMPLEX SUBUNIT YAJC"/>
    <property type="match status" value="1"/>
</dbReference>
<dbReference type="PANTHER" id="PTHR33909:SF1">
    <property type="entry name" value="SEC TRANSLOCON ACCESSORY COMPLEX SUBUNIT YAJC"/>
    <property type="match status" value="1"/>
</dbReference>
<dbReference type="OrthoDB" id="9811406at2"/>
<dbReference type="AlphaFoldDB" id="A0A4R3MXG5"/>
<evidence type="ECO:0000256" key="11">
    <source>
        <dbReference type="SAM" id="Phobius"/>
    </source>
</evidence>
<dbReference type="Pfam" id="PF02699">
    <property type="entry name" value="YajC"/>
    <property type="match status" value="1"/>
</dbReference>
<dbReference type="RefSeq" id="WP_114960833.1">
    <property type="nucleotide sequence ID" value="NZ_MSZW01000023.1"/>
</dbReference>
<dbReference type="GO" id="GO:0015031">
    <property type="term" value="P:protein transport"/>
    <property type="evidence" value="ECO:0007669"/>
    <property type="project" value="UniProtKB-KW"/>
</dbReference>
<feature type="transmembrane region" description="Helical" evidence="11">
    <location>
        <begin position="29"/>
        <end position="48"/>
    </location>
</feature>